<dbReference type="PANTHER" id="PTHR37299:SF1">
    <property type="entry name" value="STAGE 0 SPORULATION PROTEIN A HOMOLOG"/>
    <property type="match status" value="1"/>
</dbReference>
<dbReference type="GO" id="GO:0000156">
    <property type="term" value="F:phosphorelay response regulator activity"/>
    <property type="evidence" value="ECO:0007669"/>
    <property type="project" value="InterPro"/>
</dbReference>
<keyword evidence="4" id="KW-1185">Reference proteome</keyword>
<dbReference type="EMBL" id="CP055153">
    <property type="protein sequence ID" value="QMU31121.1"/>
    <property type="molecule type" value="Genomic_DNA"/>
</dbReference>
<dbReference type="InterPro" id="IPR007492">
    <property type="entry name" value="LytTR_DNA-bd_dom"/>
</dbReference>
<dbReference type="GO" id="GO:0003677">
    <property type="term" value="F:DNA binding"/>
    <property type="evidence" value="ECO:0007669"/>
    <property type="project" value="InterPro"/>
</dbReference>
<organism evidence="3 4">
    <name type="scientific">Adhaeribacter radiodurans</name>
    <dbReference type="NCBI Taxonomy" id="2745197"/>
    <lineage>
        <taxon>Bacteria</taxon>
        <taxon>Pseudomonadati</taxon>
        <taxon>Bacteroidota</taxon>
        <taxon>Cytophagia</taxon>
        <taxon>Cytophagales</taxon>
        <taxon>Hymenobacteraceae</taxon>
        <taxon>Adhaeribacter</taxon>
    </lineage>
</organism>
<name>A0A7L7LE77_9BACT</name>
<evidence type="ECO:0000256" key="1">
    <source>
        <dbReference type="SAM" id="Phobius"/>
    </source>
</evidence>
<feature type="transmembrane region" description="Helical" evidence="1">
    <location>
        <begin position="12"/>
        <end position="31"/>
    </location>
</feature>
<protein>
    <submittedName>
        <fullName evidence="3">LytTR family transcriptional regulator</fullName>
    </submittedName>
</protein>
<keyword evidence="1" id="KW-0472">Membrane</keyword>
<evidence type="ECO:0000313" key="4">
    <source>
        <dbReference type="Proteomes" id="UP000514509"/>
    </source>
</evidence>
<keyword evidence="1" id="KW-0812">Transmembrane</keyword>
<dbReference type="Proteomes" id="UP000514509">
    <property type="component" value="Chromosome"/>
</dbReference>
<dbReference type="AlphaFoldDB" id="A0A7L7LE77"/>
<gene>
    <name evidence="3" type="ORF">HUW48_25230</name>
</gene>
<proteinExistence type="predicted"/>
<dbReference type="PANTHER" id="PTHR37299">
    <property type="entry name" value="TRANSCRIPTIONAL REGULATOR-RELATED"/>
    <property type="match status" value="1"/>
</dbReference>
<feature type="transmembrane region" description="Helical" evidence="1">
    <location>
        <begin position="83"/>
        <end position="105"/>
    </location>
</feature>
<evidence type="ECO:0000259" key="2">
    <source>
        <dbReference type="PROSITE" id="PS50930"/>
    </source>
</evidence>
<dbReference type="Gene3D" id="2.40.50.1020">
    <property type="entry name" value="LytTr DNA-binding domain"/>
    <property type="match status" value="1"/>
</dbReference>
<dbReference type="SMART" id="SM00850">
    <property type="entry name" value="LytTR"/>
    <property type="match status" value="1"/>
</dbReference>
<reference evidence="3 4" key="1">
    <citation type="submission" date="2020-08" db="EMBL/GenBank/DDBJ databases">
        <title>Adhaeribacter dokdonensis sp. nov., isolated from the rhizosphere of Elymus tsukushiensis, a plant native to the Dokdo Islands, Republic of Korea.</title>
        <authorList>
            <person name="Ghim S.Y."/>
        </authorList>
    </citation>
    <scope>NUCLEOTIDE SEQUENCE [LARGE SCALE GENOMIC DNA]</scope>
    <source>
        <strain evidence="3 4">KUDC8001</strain>
    </source>
</reference>
<dbReference type="PROSITE" id="PS50930">
    <property type="entry name" value="HTH_LYTTR"/>
    <property type="match status" value="1"/>
</dbReference>
<feature type="domain" description="HTH LytTR-type" evidence="2">
    <location>
        <begin position="160"/>
        <end position="270"/>
    </location>
</feature>
<dbReference type="RefSeq" id="WP_182413560.1">
    <property type="nucleotide sequence ID" value="NZ_CP055153.1"/>
</dbReference>
<keyword evidence="1" id="KW-1133">Transmembrane helix</keyword>
<sequence>MENKFEIKYRDKVFFPVFIIVMGVINLYIAYGEFYLNKKYLTGLLLDSFEVTCAWLAVRYIIHYLDQKYPYQQNFIRRILLQLLLTSVVALAILIFFTESINYLITNKPVPREVYTHHLWVFEIWLLVMNSIYVTLYFIQWSSFLAKKKQEPELELPKAALLTKLGNKSTVLSFADICYCTIASDLTLIYSTKGESHLIEKSLEQLEQILPPDQFFRANRQFIIHRNLVQAIERIENGKINILVKPCPKLPEVITISRAKAPAFKEWLKLAAV</sequence>
<dbReference type="KEGG" id="add:HUW48_25230"/>
<feature type="transmembrane region" description="Helical" evidence="1">
    <location>
        <begin position="43"/>
        <end position="62"/>
    </location>
</feature>
<accession>A0A7L7LE77</accession>
<evidence type="ECO:0000313" key="3">
    <source>
        <dbReference type="EMBL" id="QMU31121.1"/>
    </source>
</evidence>
<dbReference type="InterPro" id="IPR046947">
    <property type="entry name" value="LytR-like"/>
</dbReference>
<dbReference type="Pfam" id="PF04397">
    <property type="entry name" value="LytTR"/>
    <property type="match status" value="1"/>
</dbReference>
<feature type="transmembrane region" description="Helical" evidence="1">
    <location>
        <begin position="117"/>
        <end position="139"/>
    </location>
</feature>